<gene>
    <name evidence="2" type="ORF">M427DRAFT_67964</name>
</gene>
<feature type="region of interest" description="Disordered" evidence="1">
    <location>
        <begin position="441"/>
        <end position="478"/>
    </location>
</feature>
<dbReference type="EMBL" id="KQ965743">
    <property type="protein sequence ID" value="KXS18148.1"/>
    <property type="molecule type" value="Genomic_DNA"/>
</dbReference>
<evidence type="ECO:0000313" key="2">
    <source>
        <dbReference type="EMBL" id="KXS18148.1"/>
    </source>
</evidence>
<reference evidence="2 3" key="1">
    <citation type="journal article" date="2015" name="Genome Biol. Evol.">
        <title>Phylogenomic analyses indicate that early fungi evolved digesting cell walls of algal ancestors of land plants.</title>
        <authorList>
            <person name="Chang Y."/>
            <person name="Wang S."/>
            <person name="Sekimoto S."/>
            <person name="Aerts A.L."/>
            <person name="Choi C."/>
            <person name="Clum A."/>
            <person name="LaButti K.M."/>
            <person name="Lindquist E.A."/>
            <person name="Yee Ngan C."/>
            <person name="Ohm R.A."/>
            <person name="Salamov A.A."/>
            <person name="Grigoriev I.V."/>
            <person name="Spatafora J.W."/>
            <person name="Berbee M.L."/>
        </authorList>
    </citation>
    <scope>NUCLEOTIDE SEQUENCE [LARGE SCALE GENOMIC DNA]</scope>
    <source>
        <strain evidence="2 3">JEL478</strain>
    </source>
</reference>
<feature type="region of interest" description="Disordered" evidence="1">
    <location>
        <begin position="722"/>
        <end position="753"/>
    </location>
</feature>
<organism evidence="2 3">
    <name type="scientific">Gonapodya prolifera (strain JEL478)</name>
    <name type="common">Monoblepharis prolifera</name>
    <dbReference type="NCBI Taxonomy" id="1344416"/>
    <lineage>
        <taxon>Eukaryota</taxon>
        <taxon>Fungi</taxon>
        <taxon>Fungi incertae sedis</taxon>
        <taxon>Chytridiomycota</taxon>
        <taxon>Chytridiomycota incertae sedis</taxon>
        <taxon>Monoblepharidomycetes</taxon>
        <taxon>Monoblepharidales</taxon>
        <taxon>Gonapodyaceae</taxon>
        <taxon>Gonapodya</taxon>
    </lineage>
</organism>
<evidence type="ECO:0000256" key="1">
    <source>
        <dbReference type="SAM" id="MobiDB-lite"/>
    </source>
</evidence>
<feature type="compositionally biased region" description="Pro residues" evidence="1">
    <location>
        <begin position="1"/>
        <end position="16"/>
    </location>
</feature>
<feature type="compositionally biased region" description="Polar residues" evidence="1">
    <location>
        <begin position="622"/>
        <end position="631"/>
    </location>
</feature>
<feature type="compositionally biased region" description="Polar residues" evidence="1">
    <location>
        <begin position="269"/>
        <end position="281"/>
    </location>
</feature>
<name>A0A139AN63_GONPJ</name>
<feature type="region of interest" description="Disordered" evidence="1">
    <location>
        <begin position="612"/>
        <end position="673"/>
    </location>
</feature>
<dbReference type="AlphaFoldDB" id="A0A139AN63"/>
<feature type="compositionally biased region" description="Basic residues" evidence="1">
    <location>
        <begin position="240"/>
        <end position="249"/>
    </location>
</feature>
<feature type="compositionally biased region" description="Basic and acidic residues" evidence="1">
    <location>
        <begin position="441"/>
        <end position="460"/>
    </location>
</feature>
<evidence type="ECO:0000313" key="3">
    <source>
        <dbReference type="Proteomes" id="UP000070544"/>
    </source>
</evidence>
<feature type="compositionally biased region" description="Polar residues" evidence="1">
    <location>
        <begin position="76"/>
        <end position="85"/>
    </location>
</feature>
<dbReference type="Proteomes" id="UP000070544">
    <property type="component" value="Unassembled WGS sequence"/>
</dbReference>
<proteinExistence type="predicted"/>
<protein>
    <submittedName>
        <fullName evidence="2">Uncharacterized protein</fullName>
    </submittedName>
</protein>
<feature type="region of interest" description="Disordered" evidence="1">
    <location>
        <begin position="1"/>
        <end position="102"/>
    </location>
</feature>
<feature type="compositionally biased region" description="Pro residues" evidence="1">
    <location>
        <begin position="209"/>
        <end position="222"/>
    </location>
</feature>
<sequence>MKNPSFNPPPPPPITHPPAEISSARPRSTLRPPVFSGLHPAHPARVTKPSRQHSWPGDAKASRTTASDAASPARTRVQTQTQTYMTARPSKATQVEDGRDERSAREMKLMADVANLRARVDDMAAALVERDVDLALAAHYGRELLAEIARLVALTPDRPVPAAPLSPESPMTELLPPAALPLPAPKLIPYYSESRSSLVDPNFPEGVPVAPPAPPSPPPLPPDSARSRRGSNKPLPPRLLKIKTKRRSPTHTGTDDGSEWGSDACSDDSFGSESDGTTGEASHSYFCTAHDGSSRRHSRCTSAPPESTPSFSLPRSKTAPTASLQHSTLFNPSDDTSYAQGRQVHVHAHRSFSTDHAWSSLAPLANPVPVESAHACSAPPFDSPFVHAKAPDAARLARAETYAAQMEAQVAEMSEVISTLRSTASRYRRRCARLERDLDDARRTAEDATQRAVETEERLKSAKKAGGIGKQRGGSQEHGVCRIESPEVSMAKEEPVKGATRSFMVEGVRGGVQGTLETQDTSGSATLPSLGLLLHNTSGRIQSGADEASNVGNTKILPLTRTDQSTQTSVLLMPYISTGEYVGNQALVVGPGSSHSDEVPLLVEDAQAAIQDDISLKKPPESLQSEDTGTINRYPKFLSLPDPIPAESSIGGSQELEETTPYELAPEPLSPLNLSLQNAPLTVTHKSHDNQSDSFYSFEDTATSPFGNLDTDTQAFSLVQPEAEERDPNSLFDWNPEGETTHTTERSEESDEIKDVEDGFLRVSGPKVRRRLRSLAEEVGQVYSRSLEAFDRHFQSHTHSRTMEHFDGYLEAWTRIAASGEAVRASQCDYQHEHAGIDVDTPGDGPTPPEGRPVMSFTSLAKETCSARSPADLLRFVLKLYLDEGRVARVLRHVPLREGAREWRARISKDKVVQLEMRDVCVRVAVRSEEMSFSWWKRTCSAIAAVDYSRIYLHMKSSY</sequence>
<feature type="region of interest" description="Disordered" evidence="1">
    <location>
        <begin position="202"/>
        <end position="333"/>
    </location>
</feature>
<keyword evidence="3" id="KW-1185">Reference proteome</keyword>
<feature type="compositionally biased region" description="Polar residues" evidence="1">
    <location>
        <begin position="300"/>
        <end position="333"/>
    </location>
</feature>
<accession>A0A139AN63</accession>